<feature type="compositionally biased region" description="Polar residues" evidence="1">
    <location>
        <begin position="11"/>
        <end position="30"/>
    </location>
</feature>
<comment type="caution">
    <text evidence="2">The sequence shown here is derived from an EMBL/GenBank/DDBJ whole genome shotgun (WGS) entry which is preliminary data.</text>
</comment>
<feature type="region of interest" description="Disordered" evidence="1">
    <location>
        <begin position="1"/>
        <end position="30"/>
    </location>
</feature>
<dbReference type="Proteomes" id="UP000663844">
    <property type="component" value="Unassembled WGS sequence"/>
</dbReference>
<evidence type="ECO:0000313" key="2">
    <source>
        <dbReference type="EMBL" id="CAF4166779.1"/>
    </source>
</evidence>
<evidence type="ECO:0000256" key="1">
    <source>
        <dbReference type="SAM" id="MobiDB-lite"/>
    </source>
</evidence>
<sequence length="148" mass="16431">MVKLNDVSPIDYNNTSARDPQSSSINIDQTATTQSRTLWEQIRTKKWIRIVLPILRSGDTEKTLSTEVTTTITTTMIIPTTEITTTTTMITATTPTIITTTTTTSGSCLIHSELASFNSINLVFASALVVDVNEDDKLDPFYCHHLYQ</sequence>
<proteinExistence type="predicted"/>
<name>A0A819Z9S1_9BILA</name>
<dbReference type="AlphaFoldDB" id="A0A819Z9S1"/>
<evidence type="ECO:0000313" key="3">
    <source>
        <dbReference type="Proteomes" id="UP000663844"/>
    </source>
</evidence>
<gene>
    <name evidence="2" type="ORF">OXD698_LOCUS38931</name>
</gene>
<dbReference type="EMBL" id="CAJOAZ010007617">
    <property type="protein sequence ID" value="CAF4166779.1"/>
    <property type="molecule type" value="Genomic_DNA"/>
</dbReference>
<protein>
    <submittedName>
        <fullName evidence="2">Uncharacterized protein</fullName>
    </submittedName>
</protein>
<organism evidence="2 3">
    <name type="scientific">Adineta steineri</name>
    <dbReference type="NCBI Taxonomy" id="433720"/>
    <lineage>
        <taxon>Eukaryota</taxon>
        <taxon>Metazoa</taxon>
        <taxon>Spiralia</taxon>
        <taxon>Gnathifera</taxon>
        <taxon>Rotifera</taxon>
        <taxon>Eurotatoria</taxon>
        <taxon>Bdelloidea</taxon>
        <taxon>Adinetida</taxon>
        <taxon>Adinetidae</taxon>
        <taxon>Adineta</taxon>
    </lineage>
</organism>
<reference evidence="2" key="1">
    <citation type="submission" date="2021-02" db="EMBL/GenBank/DDBJ databases">
        <authorList>
            <person name="Nowell W R."/>
        </authorList>
    </citation>
    <scope>NUCLEOTIDE SEQUENCE</scope>
</reference>
<accession>A0A819Z9S1</accession>